<organism evidence="2 3">
    <name type="scientific">Leucobacter ruminantium</name>
    <dbReference type="NCBI Taxonomy" id="1289170"/>
    <lineage>
        <taxon>Bacteria</taxon>
        <taxon>Bacillati</taxon>
        <taxon>Actinomycetota</taxon>
        <taxon>Actinomycetes</taxon>
        <taxon>Micrococcales</taxon>
        <taxon>Microbacteriaceae</taxon>
        <taxon>Leucobacter</taxon>
    </lineage>
</organism>
<dbReference type="Proteomes" id="UP000664398">
    <property type="component" value="Unassembled WGS sequence"/>
</dbReference>
<evidence type="ECO:0000313" key="2">
    <source>
        <dbReference type="EMBL" id="MBO1805347.1"/>
    </source>
</evidence>
<evidence type="ECO:0000313" key="3">
    <source>
        <dbReference type="Proteomes" id="UP000664398"/>
    </source>
</evidence>
<dbReference type="RefSeq" id="WP_208045823.1">
    <property type="nucleotide sequence ID" value="NZ_JAGDYL010000012.1"/>
</dbReference>
<dbReference type="AlphaFoldDB" id="A0A939LVT8"/>
<accession>A0A939LVT8</accession>
<keyword evidence="3" id="KW-1185">Reference proteome</keyword>
<proteinExistence type="predicted"/>
<evidence type="ECO:0000256" key="1">
    <source>
        <dbReference type="SAM" id="Phobius"/>
    </source>
</evidence>
<reference evidence="2" key="1">
    <citation type="submission" date="2021-03" db="EMBL/GenBank/DDBJ databases">
        <title>Leucobacter chromiisoli sp. nov., isolated from chromium-containing soil of chemical plant.</title>
        <authorList>
            <person name="Xu Z."/>
        </authorList>
    </citation>
    <scope>NUCLEOTIDE SEQUENCE</scope>
    <source>
        <strain evidence="2">A2</strain>
    </source>
</reference>
<keyword evidence="1" id="KW-0812">Transmembrane</keyword>
<evidence type="ECO:0008006" key="4">
    <source>
        <dbReference type="Google" id="ProtNLM"/>
    </source>
</evidence>
<feature type="transmembrane region" description="Helical" evidence="1">
    <location>
        <begin position="12"/>
        <end position="34"/>
    </location>
</feature>
<gene>
    <name evidence="2" type="ORF">J4H91_08455</name>
</gene>
<dbReference type="EMBL" id="JAGDYL010000012">
    <property type="protein sequence ID" value="MBO1805347.1"/>
    <property type="molecule type" value="Genomic_DNA"/>
</dbReference>
<name>A0A939LVT8_9MICO</name>
<keyword evidence="1" id="KW-1133">Transmembrane helix</keyword>
<keyword evidence="1" id="KW-0472">Membrane</keyword>
<protein>
    <recommendedName>
        <fullName evidence="4">Large extracellular alpha-helical protein</fullName>
    </recommendedName>
</protein>
<dbReference type="InterPro" id="IPR043777">
    <property type="entry name" value="DUF5719"/>
</dbReference>
<sequence length="464" mass="46441">MSGTSRILRGTGRAAIGVVVVAVAATAVVVLGGVPLPAVERTPPSVEVDTMQDSTQRLVCAGAFSVLGADPARPEAAIPVGAPVVSVAGEASETASLARPEGGDGPPEVLAAPSGTPLAAAQVQSVDADTARGVAASSCATPLNEQWLLGGDTMTGVTTTLSLGNPGAVPATVQLSLYDENGPVVGGQTAAVLVPPGSEQTVALNGYAPERGRIAVRVVSTGAPVTASLGIVQSLAIEPFALDTVTRQSAPAERLVVPGVTNIHRASDRGPNDLEDTEPFKVTVRVLAPGDGDGKARVTALDDGKTIDLGEIGLVGGQISELQVPSWPKQANAVVIEADVPVVGGVMGSVDTDKAHDFAWFAPAPELAAETPVAVPVVSGGKLVLANPGEGEAEVEIDPMGEGKSRKVEVPSGAAVVVDAPASATLTSSAPVHAGVRYAEGADLAGYPVLGALERDGVLTVYTR</sequence>
<dbReference type="Pfam" id="PF18986">
    <property type="entry name" value="DUF5719"/>
    <property type="match status" value="1"/>
</dbReference>
<comment type="caution">
    <text evidence="2">The sequence shown here is derived from an EMBL/GenBank/DDBJ whole genome shotgun (WGS) entry which is preliminary data.</text>
</comment>